<dbReference type="AlphaFoldDB" id="A0A1E1KE57"/>
<keyword evidence="3" id="KW-1185">Reference proteome</keyword>
<evidence type="ECO:0000256" key="1">
    <source>
        <dbReference type="SAM" id="MobiDB-lite"/>
    </source>
</evidence>
<proteinExistence type="predicted"/>
<reference evidence="3" key="1">
    <citation type="submission" date="2016-03" db="EMBL/GenBank/DDBJ databases">
        <authorList>
            <person name="Ploux O."/>
        </authorList>
    </citation>
    <scope>NUCLEOTIDE SEQUENCE [LARGE SCALE GENOMIC DNA]</scope>
    <source>
        <strain evidence="3">UK7</strain>
    </source>
</reference>
<feature type="region of interest" description="Disordered" evidence="1">
    <location>
        <begin position="73"/>
        <end position="105"/>
    </location>
</feature>
<dbReference type="Proteomes" id="UP000178129">
    <property type="component" value="Unassembled WGS sequence"/>
</dbReference>
<dbReference type="InParanoid" id="A0A1E1KE57"/>
<feature type="compositionally biased region" description="Acidic residues" evidence="1">
    <location>
        <begin position="83"/>
        <end position="105"/>
    </location>
</feature>
<evidence type="ECO:0000313" key="3">
    <source>
        <dbReference type="Proteomes" id="UP000178129"/>
    </source>
</evidence>
<organism evidence="2 3">
    <name type="scientific">Rhynchosporium graminicola</name>
    <dbReference type="NCBI Taxonomy" id="2792576"/>
    <lineage>
        <taxon>Eukaryota</taxon>
        <taxon>Fungi</taxon>
        <taxon>Dikarya</taxon>
        <taxon>Ascomycota</taxon>
        <taxon>Pezizomycotina</taxon>
        <taxon>Leotiomycetes</taxon>
        <taxon>Helotiales</taxon>
        <taxon>Ploettnerulaceae</taxon>
        <taxon>Rhynchosporium</taxon>
    </lineage>
</organism>
<dbReference type="EMBL" id="FJUW01000012">
    <property type="protein sequence ID" value="CZS96335.1"/>
    <property type="molecule type" value="Genomic_DNA"/>
</dbReference>
<name>A0A1E1KE57_9HELO</name>
<evidence type="ECO:0000313" key="2">
    <source>
        <dbReference type="EMBL" id="CZS96335.1"/>
    </source>
</evidence>
<feature type="region of interest" description="Disordered" evidence="1">
    <location>
        <begin position="1"/>
        <end position="20"/>
    </location>
</feature>
<protein>
    <submittedName>
        <fullName evidence="2">Uncharacterized protein</fullName>
    </submittedName>
</protein>
<sequence>MSSIYSSFASSSSSFHSDATADLPKPCNDIDCLYPYGSICDNCALDAEEHANRRAITDEWVEESQINRDIVLNAGEEFTGGADETDESESGIEDDEANEVSYEENSDSYLSNIRSEYIISSPYHLSPEQTSPTPSSISSIANCSSISIISAPEPELLASWLDTLFDHTHHGHATNVPFAGGADVEQDPNVDNCELCGRAIGEATDQHYLKCKYAHEERERVRKWGSAWTDAF</sequence>
<accession>A0A1E1KE57</accession>
<comment type="caution">
    <text evidence="2">The sequence shown here is derived from an EMBL/GenBank/DDBJ whole genome shotgun (WGS) entry which is preliminary data.</text>
</comment>
<feature type="compositionally biased region" description="Low complexity" evidence="1">
    <location>
        <begin position="1"/>
        <end position="17"/>
    </location>
</feature>
<gene>
    <name evidence="2" type="ORF">RCO7_04941</name>
</gene>